<comment type="caution">
    <text evidence="1">The sequence shown here is derived from an EMBL/GenBank/DDBJ whole genome shotgun (WGS) entry which is preliminary data.</text>
</comment>
<evidence type="ECO:0000313" key="2">
    <source>
        <dbReference type="Proteomes" id="UP000523087"/>
    </source>
</evidence>
<sequence length="56" mass="6741">MSLKIRIYSDFVCPFLFYWKNPLMEAVNGKDIEIEWMPFELRSYSTEPMSLNNECI</sequence>
<dbReference type="Gene3D" id="3.40.30.10">
    <property type="entry name" value="Glutaredoxin"/>
    <property type="match status" value="1"/>
</dbReference>
<dbReference type="InterPro" id="IPR036249">
    <property type="entry name" value="Thioredoxin-like_sf"/>
</dbReference>
<evidence type="ECO:0000313" key="1">
    <source>
        <dbReference type="EMBL" id="MBA2874985.1"/>
    </source>
</evidence>
<dbReference type="Proteomes" id="UP000523087">
    <property type="component" value="Unassembled WGS sequence"/>
</dbReference>
<name>A0A7V9Z6K3_9BACL</name>
<dbReference type="SUPFAM" id="SSF52833">
    <property type="entry name" value="Thioredoxin-like"/>
    <property type="match status" value="1"/>
</dbReference>
<dbReference type="GO" id="GO:0016853">
    <property type="term" value="F:isomerase activity"/>
    <property type="evidence" value="ECO:0007669"/>
    <property type="project" value="UniProtKB-KW"/>
</dbReference>
<dbReference type="AlphaFoldDB" id="A0A7V9Z6K3"/>
<organism evidence="1 2">
    <name type="scientific">Thermaerobacillus caldiproteolyticus</name>
    <dbReference type="NCBI Taxonomy" id="247480"/>
    <lineage>
        <taxon>Bacteria</taxon>
        <taxon>Bacillati</taxon>
        <taxon>Bacillota</taxon>
        <taxon>Bacilli</taxon>
        <taxon>Bacillales</taxon>
        <taxon>Anoxybacillaceae</taxon>
        <taxon>Thermaerobacillus</taxon>
    </lineage>
</organism>
<proteinExistence type="predicted"/>
<keyword evidence="1" id="KW-0413">Isomerase</keyword>
<dbReference type="EMBL" id="JACDUT010000004">
    <property type="protein sequence ID" value="MBA2874985.1"/>
    <property type="molecule type" value="Genomic_DNA"/>
</dbReference>
<gene>
    <name evidence="1" type="ORF">HNR31_001756</name>
</gene>
<accession>A0A7V9Z6K3</accession>
<dbReference type="RefSeq" id="WP_181555836.1">
    <property type="nucleotide sequence ID" value="NZ_JACDUT010000004.1"/>
</dbReference>
<protein>
    <submittedName>
        <fullName evidence="1">Putative DsbA family dithiol-disulfide isomerase</fullName>
    </submittedName>
</protein>
<keyword evidence="2" id="KW-1185">Reference proteome</keyword>
<reference evidence="1 2" key="1">
    <citation type="submission" date="2020-07" db="EMBL/GenBank/DDBJ databases">
        <title>Genomic Encyclopedia of Type Strains, Phase IV (KMG-IV): sequencing the most valuable type-strain genomes for metagenomic binning, comparative biology and taxonomic classification.</title>
        <authorList>
            <person name="Goeker M."/>
        </authorList>
    </citation>
    <scope>NUCLEOTIDE SEQUENCE [LARGE SCALE GENOMIC DNA]</scope>
    <source>
        <strain evidence="1 2">DSM 15730</strain>
    </source>
</reference>